<sequence length="45" mass="4905">MRCTNGTQHLFPEQCSESTKKRSSSNRSAASLIQMGGRFSKSIVG</sequence>
<comment type="caution">
    <text evidence="2">The sequence shown here is derived from an EMBL/GenBank/DDBJ whole genome shotgun (WGS) entry which is preliminary data.</text>
</comment>
<evidence type="ECO:0000313" key="3">
    <source>
        <dbReference type="Proteomes" id="UP000036367"/>
    </source>
</evidence>
<dbReference type="EMBL" id="LECT01000029">
    <property type="protein sequence ID" value="KLU04237.1"/>
    <property type="molecule type" value="Genomic_DNA"/>
</dbReference>
<accession>A0A0J1BC96</accession>
<dbReference type="STRING" id="595434.RISK_003823"/>
<keyword evidence="3" id="KW-1185">Reference proteome</keyword>
<evidence type="ECO:0000313" key="2">
    <source>
        <dbReference type="EMBL" id="KLU04237.1"/>
    </source>
</evidence>
<dbReference type="PATRIC" id="fig|595434.4.peg.3628"/>
<organism evidence="2 3">
    <name type="scientific">Rhodopirellula islandica</name>
    <dbReference type="NCBI Taxonomy" id="595434"/>
    <lineage>
        <taxon>Bacteria</taxon>
        <taxon>Pseudomonadati</taxon>
        <taxon>Planctomycetota</taxon>
        <taxon>Planctomycetia</taxon>
        <taxon>Pirellulales</taxon>
        <taxon>Pirellulaceae</taxon>
        <taxon>Rhodopirellula</taxon>
    </lineage>
</organism>
<dbReference type="Proteomes" id="UP000036367">
    <property type="component" value="Unassembled WGS sequence"/>
</dbReference>
<reference evidence="2" key="1">
    <citation type="submission" date="2015-05" db="EMBL/GenBank/DDBJ databases">
        <title>Permanent draft genome of Rhodopirellula islandicus K833.</title>
        <authorList>
            <person name="Kizina J."/>
            <person name="Richter M."/>
            <person name="Glockner F.O."/>
            <person name="Harder J."/>
        </authorList>
    </citation>
    <scope>NUCLEOTIDE SEQUENCE [LARGE SCALE GENOMIC DNA]</scope>
    <source>
        <strain evidence="2">K833</strain>
    </source>
</reference>
<evidence type="ECO:0000256" key="1">
    <source>
        <dbReference type="SAM" id="MobiDB-lite"/>
    </source>
</evidence>
<gene>
    <name evidence="2" type="ORF">RISK_003823</name>
</gene>
<name>A0A0J1BC96_RHOIS</name>
<feature type="region of interest" description="Disordered" evidence="1">
    <location>
        <begin position="1"/>
        <end position="45"/>
    </location>
</feature>
<proteinExistence type="predicted"/>
<protein>
    <submittedName>
        <fullName evidence="2">Uncharacterized protein</fullName>
    </submittedName>
</protein>
<dbReference type="AlphaFoldDB" id="A0A0J1BC96"/>